<keyword evidence="2" id="KW-1185">Reference proteome</keyword>
<dbReference type="AlphaFoldDB" id="A0A2U2CB78"/>
<dbReference type="InterPro" id="IPR023393">
    <property type="entry name" value="START-like_dom_sf"/>
</dbReference>
<comment type="caution">
    <text evidence="1">The sequence shown here is derived from an EMBL/GenBank/DDBJ whole genome shotgun (WGS) entry which is preliminary data.</text>
</comment>
<dbReference type="SUPFAM" id="SSF55961">
    <property type="entry name" value="Bet v1-like"/>
    <property type="match status" value="1"/>
</dbReference>
<accession>A0A2U2CB78</accession>
<dbReference type="EMBL" id="QEYD01000005">
    <property type="protein sequence ID" value="PWE29034.1"/>
    <property type="molecule type" value="Genomic_DNA"/>
</dbReference>
<dbReference type="RefSeq" id="WP_109533083.1">
    <property type="nucleotide sequence ID" value="NZ_QEYD01000005.1"/>
</dbReference>
<evidence type="ECO:0000313" key="1">
    <source>
        <dbReference type="EMBL" id="PWE29034.1"/>
    </source>
</evidence>
<dbReference type="Gene3D" id="3.30.530.20">
    <property type="match status" value="1"/>
</dbReference>
<protein>
    <recommendedName>
        <fullName evidence="3">SRPBCC domain-containing protein</fullName>
    </recommendedName>
</protein>
<sequence length="151" mass="16465">MIGHGVPGLDIRQEHEYPVAAAGVFAALTLGLDAWWPVDERVIGPEGHLSLTAQLGAPLVEEAPGGQAAIWAVVDLVEPDRRLYLSGWFGVNGVVAGRVHFDLTDLETGSRLKLSHQAIGPVSEDVHSRRRAQWRRILDRSLREHLSGLSV</sequence>
<dbReference type="Proteomes" id="UP000244940">
    <property type="component" value="Unassembled WGS sequence"/>
</dbReference>
<organism evidence="1 2">
    <name type="scientific">Pararhodobacter marinus</name>
    <dbReference type="NCBI Taxonomy" id="2184063"/>
    <lineage>
        <taxon>Bacteria</taxon>
        <taxon>Pseudomonadati</taxon>
        <taxon>Pseudomonadota</taxon>
        <taxon>Alphaproteobacteria</taxon>
        <taxon>Rhodobacterales</taxon>
        <taxon>Paracoccaceae</taxon>
        <taxon>Pararhodobacter</taxon>
    </lineage>
</organism>
<evidence type="ECO:0000313" key="2">
    <source>
        <dbReference type="Proteomes" id="UP000244940"/>
    </source>
</evidence>
<dbReference type="OrthoDB" id="7857166at2"/>
<proteinExistence type="predicted"/>
<gene>
    <name evidence="1" type="ORF">C4N9_09460</name>
</gene>
<reference evidence="1 2" key="1">
    <citation type="submission" date="2018-05" db="EMBL/GenBank/DDBJ databases">
        <title>Pararhodobacter marina sp. nov., isolated from deep-sea water of the Indian Ocean.</title>
        <authorList>
            <person name="Lai Q.Sr."/>
            <person name="Liu X."/>
            <person name="Shao Z."/>
        </authorList>
    </citation>
    <scope>NUCLEOTIDE SEQUENCE [LARGE SCALE GENOMIC DNA]</scope>
    <source>
        <strain evidence="1 2">CIC4N-9</strain>
    </source>
</reference>
<evidence type="ECO:0008006" key="3">
    <source>
        <dbReference type="Google" id="ProtNLM"/>
    </source>
</evidence>
<dbReference type="GeneID" id="94365116"/>
<name>A0A2U2CB78_9RHOB</name>